<name>A0A1T0A878_9GAMM</name>
<dbReference type="Proteomes" id="UP000190435">
    <property type="component" value="Unassembled WGS sequence"/>
</dbReference>
<dbReference type="EMBL" id="UGQE01000001">
    <property type="protein sequence ID" value="STZ09761.1"/>
    <property type="molecule type" value="Genomic_DNA"/>
</dbReference>
<evidence type="ECO:0000313" key="3">
    <source>
        <dbReference type="EMBL" id="OOR91907.1"/>
    </source>
</evidence>
<feature type="transmembrane region" description="Helical" evidence="1">
    <location>
        <begin position="54"/>
        <end position="70"/>
    </location>
</feature>
<protein>
    <submittedName>
        <fullName evidence="3">Histidine transporter</fullName>
    </submittedName>
</protein>
<accession>A0A1T0A878</accession>
<feature type="transmembrane region" description="Helical" evidence="1">
    <location>
        <begin position="168"/>
        <end position="186"/>
    </location>
</feature>
<dbReference type="AlphaFoldDB" id="A0A1T0A878"/>
<dbReference type="OrthoDB" id="1633380at2"/>
<proteinExistence type="predicted"/>
<feature type="transmembrane region" description="Helical" evidence="1">
    <location>
        <begin position="231"/>
        <end position="250"/>
    </location>
</feature>
<reference evidence="3 5" key="1">
    <citation type="submission" date="2017-02" db="EMBL/GenBank/DDBJ databases">
        <title>Draft genome sequence of Moraxella caviae CCUG 355 type strain.</title>
        <authorList>
            <person name="Engstrom-Jakobsson H."/>
            <person name="Salva-Serra F."/>
            <person name="Thorell K."/>
            <person name="Gonzales-Siles L."/>
            <person name="Karlsson R."/>
            <person name="Boulund F."/>
            <person name="Engstrand L."/>
            <person name="Moore E."/>
        </authorList>
    </citation>
    <scope>NUCLEOTIDE SEQUENCE [LARGE SCALE GENOMIC DNA]</scope>
    <source>
        <strain evidence="3 5">CCUG 355</strain>
    </source>
</reference>
<dbReference type="Pfam" id="PF07670">
    <property type="entry name" value="Gate"/>
    <property type="match status" value="1"/>
</dbReference>
<dbReference type="EMBL" id="MUXU01000018">
    <property type="protein sequence ID" value="OOR91907.1"/>
    <property type="molecule type" value="Genomic_DNA"/>
</dbReference>
<evidence type="ECO:0000313" key="4">
    <source>
        <dbReference type="EMBL" id="STZ09761.1"/>
    </source>
</evidence>
<keyword evidence="1" id="KW-1133">Transmembrane helix</keyword>
<keyword evidence="1" id="KW-0812">Transmembrane</keyword>
<dbReference type="STRING" id="34060.B0181_02430"/>
<feature type="transmembrane region" description="Helical" evidence="1">
    <location>
        <begin position="12"/>
        <end position="34"/>
    </location>
</feature>
<feature type="transmembrane region" description="Helical" evidence="1">
    <location>
        <begin position="123"/>
        <end position="147"/>
    </location>
</feature>
<sequence>MTEKPTPISKTRAIIQLVLFSAIGIVAFFVPFTIGGKSTILFDHMASYLVNEQRTLSITLLFAMMIYGVAKPIMSGEFKKSLTDLILTVFKAIGLILAVLYVTNTAPDVIMQKDMLPFLFDKLALTVGMIVPIGSLILASLVGFGLLEMIGVLMQPVMRPLFKTPGSSAIDAVASFVGSYSIGLLITNRVYLQGQYSAKEAMIIATGFSTVSAAFMVIVAKTLDIMDHWNLFFWSSLVITFLVTAITARLPPIRTADDTHQRQEIDSIKGKRLTTALNVGISTSQNAGSVWQIFWSNFRDGIQMTAAIIPSILAIGLAGLLLAKYTPIFDVLGLLLYPFAYIVGLPEPMMATKGMAAGLAEMFLPALLLGDMPILVRFVAAVVSISSVLFFSGMIPCVLATRLPISITQMLIIWFERTVLSLMLATLVGHAAISAGLL</sequence>
<feature type="transmembrane region" description="Helical" evidence="1">
    <location>
        <begin position="82"/>
        <end position="103"/>
    </location>
</feature>
<evidence type="ECO:0000259" key="2">
    <source>
        <dbReference type="Pfam" id="PF07670"/>
    </source>
</evidence>
<feature type="transmembrane region" description="Helical" evidence="1">
    <location>
        <begin position="411"/>
        <end position="433"/>
    </location>
</feature>
<keyword evidence="5" id="KW-1185">Reference proteome</keyword>
<dbReference type="InterPro" id="IPR011642">
    <property type="entry name" value="Gate_dom"/>
</dbReference>
<feature type="transmembrane region" description="Helical" evidence="1">
    <location>
        <begin position="328"/>
        <end position="345"/>
    </location>
</feature>
<evidence type="ECO:0000256" key="1">
    <source>
        <dbReference type="SAM" id="Phobius"/>
    </source>
</evidence>
<keyword evidence="1" id="KW-0472">Membrane</keyword>
<dbReference type="RefSeq" id="WP_078275897.1">
    <property type="nucleotide sequence ID" value="NZ_MUXU01000018.1"/>
</dbReference>
<organism evidence="3 5">
    <name type="scientific">Moraxella caviae</name>
    <dbReference type="NCBI Taxonomy" id="34060"/>
    <lineage>
        <taxon>Bacteria</taxon>
        <taxon>Pseudomonadati</taxon>
        <taxon>Pseudomonadota</taxon>
        <taxon>Gammaproteobacteria</taxon>
        <taxon>Moraxellales</taxon>
        <taxon>Moraxellaceae</taxon>
        <taxon>Moraxella</taxon>
    </lineage>
</organism>
<gene>
    <name evidence="3" type="ORF">B0181_02430</name>
    <name evidence="4" type="ORF">NCTC10293_00071</name>
</gene>
<evidence type="ECO:0000313" key="6">
    <source>
        <dbReference type="Proteomes" id="UP000255279"/>
    </source>
</evidence>
<reference evidence="4 6" key="2">
    <citation type="submission" date="2018-06" db="EMBL/GenBank/DDBJ databases">
        <authorList>
            <consortium name="Pathogen Informatics"/>
            <person name="Doyle S."/>
        </authorList>
    </citation>
    <scope>NUCLEOTIDE SEQUENCE [LARGE SCALE GENOMIC DNA]</scope>
    <source>
        <strain evidence="4 6">NCTC10293</strain>
    </source>
</reference>
<dbReference type="Proteomes" id="UP000255279">
    <property type="component" value="Unassembled WGS sequence"/>
</dbReference>
<feature type="domain" description="Nucleoside transporter/FeoB GTPase Gate" evidence="2">
    <location>
        <begin position="125"/>
        <end position="224"/>
    </location>
</feature>
<feature type="transmembrane region" description="Helical" evidence="1">
    <location>
        <begin position="201"/>
        <end position="219"/>
    </location>
</feature>
<feature type="transmembrane region" description="Helical" evidence="1">
    <location>
        <begin position="374"/>
        <end position="399"/>
    </location>
</feature>
<evidence type="ECO:0000313" key="5">
    <source>
        <dbReference type="Proteomes" id="UP000190435"/>
    </source>
</evidence>
<feature type="transmembrane region" description="Helical" evidence="1">
    <location>
        <begin position="301"/>
        <end position="321"/>
    </location>
</feature>